<organism evidence="2 3">
    <name type="scientific">Linum trigynum</name>
    <dbReference type="NCBI Taxonomy" id="586398"/>
    <lineage>
        <taxon>Eukaryota</taxon>
        <taxon>Viridiplantae</taxon>
        <taxon>Streptophyta</taxon>
        <taxon>Embryophyta</taxon>
        <taxon>Tracheophyta</taxon>
        <taxon>Spermatophyta</taxon>
        <taxon>Magnoliopsida</taxon>
        <taxon>eudicotyledons</taxon>
        <taxon>Gunneridae</taxon>
        <taxon>Pentapetalae</taxon>
        <taxon>rosids</taxon>
        <taxon>fabids</taxon>
        <taxon>Malpighiales</taxon>
        <taxon>Linaceae</taxon>
        <taxon>Linum</taxon>
    </lineage>
</organism>
<dbReference type="PANTHER" id="PTHR33127">
    <property type="entry name" value="TRANSMEMBRANE PROTEIN"/>
    <property type="match status" value="1"/>
</dbReference>
<dbReference type="InterPro" id="IPR036047">
    <property type="entry name" value="F-box-like_dom_sf"/>
</dbReference>
<feature type="domain" description="F-box" evidence="1">
    <location>
        <begin position="6"/>
        <end position="53"/>
    </location>
</feature>
<protein>
    <recommendedName>
        <fullName evidence="1">F-box domain-containing protein</fullName>
    </recommendedName>
</protein>
<dbReference type="Proteomes" id="UP001497516">
    <property type="component" value="Chromosome 8"/>
</dbReference>
<name>A0AAV2G2K2_9ROSI</name>
<evidence type="ECO:0000259" key="1">
    <source>
        <dbReference type="PROSITE" id="PS50181"/>
    </source>
</evidence>
<sequence length="793" mass="90964">MSCSSSTSWAELPEEVLNLIRQKLFKRDYSNFRATCRSWNFRAVFDAAIYKKVDSPFLLGFSRSGCCEAYSPAYNTSYYVSARSELLGAQVHCSNYGWLLLSRGGGGGPMFFYHPSTDETIDLPATGSKLRFRRMGFSAPPTSSECVVFCLEDVLSTKKVNFALIRRGQRSWDLCVGVGNMMRWNNDRADKLVASKNGRTSRVKSDPCQVNMQKFPSVGNFWWPNSNSAPVFHNGAFYCLAQNGRLGVLDLKEKRRNKMWRLLDTRPTSLNFFMDDPRNMPYLVECRGELISIVVDSMGEFVRIFRFYKPTRRWRIVYDLKDQAIFVGVTGCLAVTCDEAHHKGLENTIHFPMLCGSRRHHVFYSMATQQFHSFEPGHPSIDLYNTKLMLNRAWMIPNFQFLSRPQLRWSSKLNKKPKKKNRGDVEADQHHRIIHPHYVIRSLTVLLSSDASGGHKEMKLDDVEKKNHREAQPFLAMSNQQGEEMLVDLAEWPTANHSIKVELAARTRGKKVYSSIYGMLVLMDVEARRCSLLDPVSMNETLLPTWERSFTCLAVVLHSSESDSQFSVMVFGEIERDRELESDEWSGEDEDQREVNKYVVAFAMLWRHGDTEWTIHTHTEKGSEPNEVVAIHQGKIYGFPKKKFNLVSIELGQDRYTTKPIPRVGFPFRNSPNGSGQIRKALVASGSELFLIAKFDAPGRFGVVLDIQAFKLNLEMMGWQKVEDLGDRTFFWGDAGCYQCCATKSGFKKNTIYFLEHEEQNLYAFDFKDRSVSVSHPAVDGSWILDDFIMWYN</sequence>
<dbReference type="InterPro" id="IPR001810">
    <property type="entry name" value="F-box_dom"/>
</dbReference>
<dbReference type="EMBL" id="OZ034821">
    <property type="protein sequence ID" value="CAL1404898.1"/>
    <property type="molecule type" value="Genomic_DNA"/>
</dbReference>
<keyword evidence="3" id="KW-1185">Reference proteome</keyword>
<reference evidence="2 3" key="1">
    <citation type="submission" date="2024-04" db="EMBL/GenBank/DDBJ databases">
        <authorList>
            <person name="Fracassetti M."/>
        </authorList>
    </citation>
    <scope>NUCLEOTIDE SEQUENCE [LARGE SCALE GENOMIC DNA]</scope>
</reference>
<dbReference type="InterPro" id="IPR005174">
    <property type="entry name" value="KIB1-4_b-propeller"/>
</dbReference>
<dbReference type="PROSITE" id="PS50181">
    <property type="entry name" value="FBOX"/>
    <property type="match status" value="1"/>
</dbReference>
<evidence type="ECO:0000313" key="2">
    <source>
        <dbReference type="EMBL" id="CAL1404898.1"/>
    </source>
</evidence>
<evidence type="ECO:0000313" key="3">
    <source>
        <dbReference type="Proteomes" id="UP001497516"/>
    </source>
</evidence>
<dbReference type="SUPFAM" id="SSF81383">
    <property type="entry name" value="F-box domain"/>
    <property type="match status" value="1"/>
</dbReference>
<dbReference type="PANTHER" id="PTHR33127:SF5">
    <property type="entry name" value="TRANSMEMBRANE PROTEIN"/>
    <property type="match status" value="1"/>
</dbReference>
<dbReference type="AlphaFoldDB" id="A0AAV2G2K2"/>
<dbReference type="Pfam" id="PF03478">
    <property type="entry name" value="Beta-prop_KIB1-4"/>
    <property type="match status" value="2"/>
</dbReference>
<gene>
    <name evidence="2" type="ORF">LTRI10_LOCUS44714</name>
</gene>
<accession>A0AAV2G2K2</accession>
<proteinExistence type="predicted"/>